<gene>
    <name evidence="8" type="ORF">EAI93_09545</name>
    <name evidence="7" type="ORF">ERS852456_01679</name>
</gene>
<dbReference type="Pfam" id="PF00557">
    <property type="entry name" value="Peptidase_M24"/>
    <property type="match status" value="1"/>
</dbReference>
<evidence type="ECO:0000256" key="1">
    <source>
        <dbReference type="ARBA" id="ARBA00008766"/>
    </source>
</evidence>
<dbReference type="AlphaFoldDB" id="A0A174CK55"/>
<dbReference type="PANTHER" id="PTHR43763:SF6">
    <property type="entry name" value="XAA-PRO AMINOPEPTIDASE 1"/>
    <property type="match status" value="1"/>
</dbReference>
<reference evidence="8 10" key="2">
    <citation type="journal article" date="2019" name="Science, e1252229">
        <title>Invertible promoters mediate bacterial phase variation, antibiotic resistance, and host adaptation in the gut.</title>
        <authorList>
            <person name="Jiang X."/>
            <person name="Hall A.B."/>
            <person name="Arthur T.D."/>
            <person name="Plichta D.R."/>
            <person name="Covington C.T."/>
            <person name="Poyet M."/>
            <person name="Crothers J."/>
            <person name="Moses P.L."/>
            <person name="Tolonen A.C."/>
            <person name="Vlamakis H."/>
            <person name="Alm E.J."/>
            <person name="Xavier R.J."/>
        </authorList>
    </citation>
    <scope>NUCLEOTIDE SEQUENCE [LARGE SCALE GENOMIC DNA]</scope>
    <source>
        <strain evidence="10">aa_0143</strain>
        <strain evidence="8">Aa_0143</strain>
    </source>
</reference>
<dbReference type="EC" id="3.4.-.-" evidence="7"/>
<sequence length="599" mass="68849">MKYSGSISDRIKALRAEMRREKIDLYIIPSTDYHNSEYIGEYFKERQYMTGFTGSAGTVVFTEEKAGLWTDGRYFIQAEQELQGSEIILFKAGEPGCPEIEEFIRTELPEGGKIGFDGRTIRVEQGKEFEKIAEEKCGALSYLSDLVDVVWKDRPPLPTEKAFFLDEFYSGETAASKLERVRCKMDESGADVHLLSSLDDIAWLLNIRGNDILCCPLVLAYLIIYKDHVELFADEEKFSDDMKREFAKNHVALRPYTEIENAVGKLSGRKKMLIDPERLSYALYKLIPDETEMIEKENPEIIMKSVKNDIETEHIRRAHLKDAAAHTKFIYWLKENIGKTEITERSASARLEEFRKEQDGYLGPSFEPISAYYEHGAIVHYSASKESDARLEKGHFLLTDTGGHYKDGSTDITRTVALGEVSYQEKEDFTLVLRSMLRLMNAVFLEGCSGANLDCLAREVFWKERLNFNHGTGHGVGYLLNIHEPPINFRWKEGKNAAPALQKNMIITDEPGIYRAGRHGVRIENDLLVVEDTQNEFGKFLKFEPLTYVPIDLDAILPEKMSDEEKKMLNEYHAAVYEKVGMYLEENEREWLKRYTRPI</sequence>
<dbReference type="InterPro" id="IPR033740">
    <property type="entry name" value="Pept_M24B"/>
</dbReference>
<dbReference type="Pfam" id="PF16188">
    <property type="entry name" value="Peptidase_M24_C"/>
    <property type="match status" value="1"/>
</dbReference>
<dbReference type="Pfam" id="PF01321">
    <property type="entry name" value="Creatinase_N"/>
    <property type="match status" value="1"/>
</dbReference>
<proteinExistence type="inferred from homology"/>
<dbReference type="InterPro" id="IPR029149">
    <property type="entry name" value="Creatin/AminoP/Spt16_N"/>
</dbReference>
<dbReference type="Gene3D" id="3.90.230.10">
    <property type="entry name" value="Creatinase/methionine aminopeptidase superfamily"/>
    <property type="match status" value="1"/>
</dbReference>
<protein>
    <submittedName>
        <fullName evidence="8">Aminopeptidase P family protein</fullName>
    </submittedName>
    <submittedName>
        <fullName evidence="7">Uncharacterized peptidase SA1530</fullName>
        <ecNumber evidence="7">3.4.-.-</ecNumber>
    </submittedName>
</protein>
<keyword evidence="8" id="KW-0645">Protease</keyword>
<dbReference type="GO" id="GO:0070006">
    <property type="term" value="F:metalloaminopeptidase activity"/>
    <property type="evidence" value="ECO:0007669"/>
    <property type="project" value="InterPro"/>
</dbReference>
<dbReference type="InterPro" id="IPR000587">
    <property type="entry name" value="Creatinase_N"/>
</dbReference>
<evidence type="ECO:0000259" key="6">
    <source>
        <dbReference type="Pfam" id="PF16188"/>
    </source>
</evidence>
<keyword evidence="3 7" id="KW-0378">Hydrolase</keyword>
<dbReference type="Proteomes" id="UP000292665">
    <property type="component" value="Unassembled WGS sequence"/>
</dbReference>
<dbReference type="GeneID" id="97328750"/>
<keyword evidence="2" id="KW-0479">Metal-binding</keyword>
<evidence type="ECO:0000259" key="4">
    <source>
        <dbReference type="Pfam" id="PF00557"/>
    </source>
</evidence>
<dbReference type="SUPFAM" id="SSF55920">
    <property type="entry name" value="Creatinase/aminopeptidase"/>
    <property type="match status" value="1"/>
</dbReference>
<dbReference type="Gene3D" id="3.40.350.10">
    <property type="entry name" value="Creatinase/prolidase N-terminal domain"/>
    <property type="match status" value="2"/>
</dbReference>
<dbReference type="GO" id="GO:0046872">
    <property type="term" value="F:metal ion binding"/>
    <property type="evidence" value="ECO:0007669"/>
    <property type="project" value="UniProtKB-KW"/>
</dbReference>
<dbReference type="InterPro" id="IPR000994">
    <property type="entry name" value="Pept_M24"/>
</dbReference>
<organism evidence="7 9">
    <name type="scientific">[Ruminococcus] torques</name>
    <dbReference type="NCBI Taxonomy" id="33039"/>
    <lineage>
        <taxon>Bacteria</taxon>
        <taxon>Bacillati</taxon>
        <taxon>Bacillota</taxon>
        <taxon>Clostridia</taxon>
        <taxon>Lachnospirales</taxon>
        <taxon>Lachnospiraceae</taxon>
        <taxon>Mediterraneibacter</taxon>
    </lineage>
</organism>
<evidence type="ECO:0000256" key="3">
    <source>
        <dbReference type="ARBA" id="ARBA00022801"/>
    </source>
</evidence>
<comment type="similarity">
    <text evidence="1">Belongs to the peptidase M24B family.</text>
</comment>
<dbReference type="SUPFAM" id="SSF53092">
    <property type="entry name" value="Creatinase/prolidase N-terminal domain"/>
    <property type="match status" value="2"/>
</dbReference>
<keyword evidence="8" id="KW-0031">Aminopeptidase</keyword>
<dbReference type="RefSeq" id="WP_009242697.1">
    <property type="nucleotide sequence ID" value="NZ_AP028249.1"/>
</dbReference>
<evidence type="ECO:0000313" key="7">
    <source>
        <dbReference type="EMBL" id="CUO12569.1"/>
    </source>
</evidence>
<dbReference type="FunFam" id="3.40.350.10:FF:000003">
    <property type="entry name" value="Xaa-pro aminopeptidase P"/>
    <property type="match status" value="1"/>
</dbReference>
<dbReference type="InterPro" id="IPR050422">
    <property type="entry name" value="X-Pro_aminopeptidase_P"/>
</dbReference>
<dbReference type="GO" id="GO:0005737">
    <property type="term" value="C:cytoplasm"/>
    <property type="evidence" value="ECO:0007669"/>
    <property type="project" value="UniProtKB-ARBA"/>
</dbReference>
<evidence type="ECO:0000259" key="5">
    <source>
        <dbReference type="Pfam" id="PF01321"/>
    </source>
</evidence>
<dbReference type="CDD" id="cd01085">
    <property type="entry name" value="APP"/>
    <property type="match status" value="1"/>
</dbReference>
<evidence type="ECO:0000313" key="8">
    <source>
        <dbReference type="EMBL" id="RYS79035.1"/>
    </source>
</evidence>
<evidence type="ECO:0000313" key="10">
    <source>
        <dbReference type="Proteomes" id="UP000292665"/>
    </source>
</evidence>
<feature type="domain" description="Peptidase M24 C-terminal" evidence="6">
    <location>
        <begin position="539"/>
        <end position="599"/>
    </location>
</feature>
<dbReference type="InterPro" id="IPR036005">
    <property type="entry name" value="Creatinase/aminopeptidase-like"/>
</dbReference>
<dbReference type="PANTHER" id="PTHR43763">
    <property type="entry name" value="XAA-PRO AMINOPEPTIDASE 1"/>
    <property type="match status" value="1"/>
</dbReference>
<accession>A0A174CK55</accession>
<dbReference type="Proteomes" id="UP000095787">
    <property type="component" value="Unassembled WGS sequence"/>
</dbReference>
<name>A0A174CK55_9FIRM</name>
<evidence type="ECO:0000256" key="2">
    <source>
        <dbReference type="ARBA" id="ARBA00022723"/>
    </source>
</evidence>
<dbReference type="EMBL" id="RCYR01000018">
    <property type="protein sequence ID" value="RYS79035.1"/>
    <property type="molecule type" value="Genomic_DNA"/>
</dbReference>
<feature type="domain" description="Peptidase M24" evidence="4">
    <location>
        <begin position="313"/>
        <end position="531"/>
    </location>
</feature>
<dbReference type="FunFam" id="3.90.230.10:FF:000009">
    <property type="entry name" value="xaa-Pro aminopeptidase 2"/>
    <property type="match status" value="1"/>
</dbReference>
<dbReference type="InterPro" id="IPR032416">
    <property type="entry name" value="Peptidase_M24_C"/>
</dbReference>
<dbReference type="EMBL" id="CYZO01000020">
    <property type="protein sequence ID" value="CUO12569.1"/>
    <property type="molecule type" value="Genomic_DNA"/>
</dbReference>
<dbReference type="Pfam" id="PF16189">
    <property type="entry name" value="Creatinase_N_2"/>
    <property type="match status" value="1"/>
</dbReference>
<reference evidence="7 9" key="1">
    <citation type="submission" date="2015-09" db="EMBL/GenBank/DDBJ databases">
        <authorList>
            <consortium name="Pathogen Informatics"/>
        </authorList>
    </citation>
    <scope>NUCLEOTIDE SEQUENCE [LARGE SCALE GENOMIC DNA]</scope>
    <source>
        <strain evidence="7 9">2789STDY5834841</strain>
    </source>
</reference>
<evidence type="ECO:0000313" key="9">
    <source>
        <dbReference type="Proteomes" id="UP000095787"/>
    </source>
</evidence>
<feature type="domain" description="Creatinase N-terminal" evidence="5">
    <location>
        <begin position="10"/>
        <end position="138"/>
    </location>
</feature>